<dbReference type="OrthoDB" id="7756265at2759"/>
<dbReference type="FunCoup" id="A0A7R8UH51">
    <property type="interactions" value="82"/>
</dbReference>
<organism evidence="3 4">
    <name type="scientific">Hermetia illucens</name>
    <name type="common">Black soldier fly</name>
    <dbReference type="NCBI Taxonomy" id="343691"/>
    <lineage>
        <taxon>Eukaryota</taxon>
        <taxon>Metazoa</taxon>
        <taxon>Ecdysozoa</taxon>
        <taxon>Arthropoda</taxon>
        <taxon>Hexapoda</taxon>
        <taxon>Insecta</taxon>
        <taxon>Pterygota</taxon>
        <taxon>Neoptera</taxon>
        <taxon>Endopterygota</taxon>
        <taxon>Diptera</taxon>
        <taxon>Brachycera</taxon>
        <taxon>Stratiomyomorpha</taxon>
        <taxon>Stratiomyidae</taxon>
        <taxon>Hermetiinae</taxon>
        <taxon>Hermetia</taxon>
    </lineage>
</organism>
<feature type="signal peptide" evidence="2">
    <location>
        <begin position="1"/>
        <end position="19"/>
    </location>
</feature>
<evidence type="ECO:0000256" key="2">
    <source>
        <dbReference type="SAM" id="SignalP"/>
    </source>
</evidence>
<dbReference type="OMA" id="AFFKLLM"/>
<keyword evidence="4" id="KW-1185">Reference proteome</keyword>
<name>A0A7R8UH51_HERIL</name>
<proteinExistence type="predicted"/>
<dbReference type="EMBL" id="LR899010">
    <property type="protein sequence ID" value="CAD7080605.1"/>
    <property type="molecule type" value="Genomic_DNA"/>
</dbReference>
<dbReference type="InParanoid" id="A0A7R8UH51"/>
<protein>
    <submittedName>
        <fullName evidence="3">Uncharacterized protein</fullName>
    </submittedName>
</protein>
<keyword evidence="2" id="KW-0732">Signal</keyword>
<accession>A0A7R8UH51</accession>
<evidence type="ECO:0000313" key="4">
    <source>
        <dbReference type="Proteomes" id="UP000594454"/>
    </source>
</evidence>
<dbReference type="AlphaFoldDB" id="A0A7R8UH51"/>
<reference evidence="3 4" key="1">
    <citation type="submission" date="2020-11" db="EMBL/GenBank/DDBJ databases">
        <authorList>
            <person name="Wallbank WR R."/>
            <person name="Pardo Diaz C."/>
            <person name="Kozak K."/>
            <person name="Martin S."/>
            <person name="Jiggins C."/>
            <person name="Moest M."/>
            <person name="Warren A I."/>
            <person name="Generalovic N T."/>
            <person name="Byers J.R.P. K."/>
            <person name="Montejo-Kovacevich G."/>
            <person name="Yen C E."/>
        </authorList>
    </citation>
    <scope>NUCLEOTIDE SEQUENCE [LARGE SCALE GENOMIC DNA]</scope>
</reference>
<gene>
    <name evidence="3" type="ORF">HERILL_LOCUS3751</name>
</gene>
<feature type="chain" id="PRO_5031260069" evidence="2">
    <location>
        <begin position="20"/>
        <end position="186"/>
    </location>
</feature>
<evidence type="ECO:0000313" key="3">
    <source>
        <dbReference type="EMBL" id="CAD7080605.1"/>
    </source>
</evidence>
<evidence type="ECO:0000256" key="1">
    <source>
        <dbReference type="SAM" id="MobiDB-lite"/>
    </source>
</evidence>
<feature type="compositionally biased region" description="Basic and acidic residues" evidence="1">
    <location>
        <begin position="123"/>
        <end position="141"/>
    </location>
</feature>
<dbReference type="Proteomes" id="UP000594454">
    <property type="component" value="Chromosome 2"/>
</dbReference>
<sequence length="186" mass="21267">MAWRALSFFLISSLTAASAYSTEDIYICDLQLNNYKRFMINLLLSLDDVCDHLRYLESGNNVDTHSPDYHRHTFKNKIHDDIFSQIFRFAYNDLDLYIMLQNAVMERCQSDALASSMLKDRVAQKKSGTDKNADSSNEKRNSVIIGKKQRFNPWGGKRSSTPSKISLSDVVSNGHFPTLSDTSFVY</sequence>
<feature type="region of interest" description="Disordered" evidence="1">
    <location>
        <begin position="123"/>
        <end position="142"/>
    </location>
</feature>